<sequence length="406" mass="47140">MSKKNILITTSVFPYPLNSGGAQAQYHMINALRKKMQISFAYVSTNIKNETALKKEWPDVKFHPYQEQRPCWLIRKYRKKIKKLYKKIDNNRTIINPYLSHSFEGAIDYGFVRFLQQVINENNIEIIQFEFANSLNLAFAFPDIKRIYVQHEIHFIRNLRFIKDVKSLSSQDYYQFNMLKQQELTAMNACTGIITLTETDKNILNEEGVIRPIFVSPAIIPSPAEISADYKFSNSLIFIGGDQHQPNYEGIMWFLDNVWNDILKEKPQTTLFIIGKWRKRNQKMIRQTYKQVEMTGFIPSISPYSSHSIMIVPILTGSGMRMKIIEAANNGIPFVTTQVGVEGLTFENGKDCYIENTHSAFAQSTLALMNDPNTQLTFRTNAFKKIKEAYDTDKLIEQRMNVYQQI</sequence>
<dbReference type="Gene3D" id="3.40.50.2000">
    <property type="entry name" value="Glycogen Phosphorylase B"/>
    <property type="match status" value="2"/>
</dbReference>
<dbReference type="Pfam" id="PF13692">
    <property type="entry name" value="Glyco_trans_1_4"/>
    <property type="match status" value="1"/>
</dbReference>
<dbReference type="EMBL" id="VWMK01000003">
    <property type="protein sequence ID" value="KAA3768540.1"/>
    <property type="molecule type" value="Genomic_DNA"/>
</dbReference>
<dbReference type="PANTHER" id="PTHR46401">
    <property type="entry name" value="GLYCOSYLTRANSFERASE WBBK-RELATED"/>
    <property type="match status" value="1"/>
</dbReference>
<evidence type="ECO:0000313" key="2">
    <source>
        <dbReference type="EMBL" id="KAA3768540.1"/>
    </source>
</evidence>
<dbReference type="GO" id="GO:0016757">
    <property type="term" value="F:glycosyltransferase activity"/>
    <property type="evidence" value="ECO:0007669"/>
    <property type="project" value="TreeGrafter"/>
</dbReference>
<protein>
    <submittedName>
        <fullName evidence="2">Glycosyltransferase family 4 protein</fullName>
    </submittedName>
</protein>
<proteinExistence type="predicted"/>
<accession>A0A7J4XMN6</accession>
<evidence type="ECO:0000313" key="3">
    <source>
        <dbReference type="Proteomes" id="UP000422221"/>
    </source>
</evidence>
<dbReference type="AlphaFoldDB" id="A0A7J4XMN6"/>
<organism evidence="2 3">
    <name type="scientific">Bacteroides salyersiae</name>
    <dbReference type="NCBI Taxonomy" id="291644"/>
    <lineage>
        <taxon>Bacteria</taxon>
        <taxon>Pseudomonadati</taxon>
        <taxon>Bacteroidota</taxon>
        <taxon>Bacteroidia</taxon>
        <taxon>Bacteroidales</taxon>
        <taxon>Bacteroidaceae</taxon>
        <taxon>Bacteroides</taxon>
    </lineage>
</organism>
<gene>
    <name evidence="2" type="ORF">F3F73_04360</name>
</gene>
<comment type="caution">
    <text evidence="2">The sequence shown here is derived from an EMBL/GenBank/DDBJ whole genome shotgun (WGS) entry which is preliminary data.</text>
</comment>
<reference evidence="2 3" key="1">
    <citation type="journal article" date="2019" name="Nat. Med.">
        <title>A library of human gut bacterial isolates paired with longitudinal multiomics data enables mechanistic microbiome research.</title>
        <authorList>
            <person name="Poyet M."/>
            <person name="Groussin M."/>
            <person name="Gibbons S.M."/>
            <person name="Avila-Pacheco J."/>
            <person name="Jiang X."/>
            <person name="Kearney S.M."/>
            <person name="Perrotta A.R."/>
            <person name="Berdy B."/>
            <person name="Zhao S."/>
            <person name="Lieberman T.D."/>
            <person name="Swanson P.K."/>
            <person name="Smith M."/>
            <person name="Roesemann S."/>
            <person name="Alexander J.E."/>
            <person name="Rich S.A."/>
            <person name="Livny J."/>
            <person name="Vlamakis H."/>
            <person name="Clish C."/>
            <person name="Bullock K."/>
            <person name="Deik A."/>
            <person name="Scott J."/>
            <person name="Pierce K.A."/>
            <person name="Xavier R.J."/>
            <person name="Alm E.J."/>
        </authorList>
    </citation>
    <scope>NUCLEOTIDE SEQUENCE [LARGE SCALE GENOMIC DNA]</scope>
    <source>
        <strain evidence="2 3">BIOML-A10</strain>
    </source>
</reference>
<keyword evidence="1 2" id="KW-0808">Transferase</keyword>
<dbReference type="CDD" id="cd03801">
    <property type="entry name" value="GT4_PimA-like"/>
    <property type="match status" value="1"/>
</dbReference>
<dbReference type="SUPFAM" id="SSF53756">
    <property type="entry name" value="UDP-Glycosyltransferase/glycogen phosphorylase"/>
    <property type="match status" value="1"/>
</dbReference>
<dbReference type="GO" id="GO:0009103">
    <property type="term" value="P:lipopolysaccharide biosynthetic process"/>
    <property type="evidence" value="ECO:0007669"/>
    <property type="project" value="TreeGrafter"/>
</dbReference>
<dbReference type="PANTHER" id="PTHR46401:SF2">
    <property type="entry name" value="GLYCOSYLTRANSFERASE WBBK-RELATED"/>
    <property type="match status" value="1"/>
</dbReference>
<name>A0A7J4XMN6_9BACE</name>
<evidence type="ECO:0000256" key="1">
    <source>
        <dbReference type="ARBA" id="ARBA00022679"/>
    </source>
</evidence>
<dbReference type="Proteomes" id="UP000422221">
    <property type="component" value="Unassembled WGS sequence"/>
</dbReference>